<evidence type="ECO:0000256" key="6">
    <source>
        <dbReference type="ARBA" id="ARBA00023194"/>
    </source>
</evidence>
<dbReference type="NCBIfam" id="NF003417">
    <property type="entry name" value="PRK04813.1"/>
    <property type="match status" value="3"/>
</dbReference>
<dbReference type="Pfam" id="PF00550">
    <property type="entry name" value="PP-binding"/>
    <property type="match status" value="3"/>
</dbReference>
<dbReference type="GO" id="GO:0016874">
    <property type="term" value="F:ligase activity"/>
    <property type="evidence" value="ECO:0007669"/>
    <property type="project" value="UniProtKB-KW"/>
</dbReference>
<dbReference type="GO" id="GO:0005829">
    <property type="term" value="C:cytosol"/>
    <property type="evidence" value="ECO:0007669"/>
    <property type="project" value="TreeGrafter"/>
</dbReference>
<evidence type="ECO:0000313" key="9">
    <source>
        <dbReference type="Proteomes" id="UP000195437"/>
    </source>
</evidence>
<comment type="similarity">
    <text evidence="2">Belongs to the ATP-dependent AMP-binding enzyme family.</text>
</comment>
<dbReference type="CDD" id="cd19531">
    <property type="entry name" value="LCL_NRPS-like"/>
    <property type="match status" value="2"/>
</dbReference>
<dbReference type="Gene3D" id="2.30.38.10">
    <property type="entry name" value="Luciferase, Domain 3"/>
    <property type="match status" value="3"/>
</dbReference>
<dbReference type="InterPro" id="IPR020806">
    <property type="entry name" value="PKS_PP-bd"/>
</dbReference>
<dbReference type="InterPro" id="IPR001242">
    <property type="entry name" value="Condensation_dom"/>
</dbReference>
<keyword evidence="4" id="KW-0597">Phosphoprotein</keyword>
<dbReference type="InterPro" id="IPR000873">
    <property type="entry name" value="AMP-dep_synth/lig_dom"/>
</dbReference>
<feature type="domain" description="Carrier" evidence="7">
    <location>
        <begin position="2896"/>
        <end position="2971"/>
    </location>
</feature>
<evidence type="ECO:0000256" key="3">
    <source>
        <dbReference type="ARBA" id="ARBA00022450"/>
    </source>
</evidence>
<organism evidence="8 9">
    <name type="scientific">Tumebacillus avium</name>
    <dbReference type="NCBI Taxonomy" id="1903704"/>
    <lineage>
        <taxon>Bacteria</taxon>
        <taxon>Bacillati</taxon>
        <taxon>Bacillota</taxon>
        <taxon>Bacilli</taxon>
        <taxon>Bacillales</taxon>
        <taxon>Alicyclobacillaceae</taxon>
        <taxon>Tumebacillus</taxon>
    </lineage>
</organism>
<dbReference type="Pfam" id="PF13193">
    <property type="entry name" value="AMP-binding_C"/>
    <property type="match status" value="3"/>
</dbReference>
<dbReference type="GO" id="GO:0017000">
    <property type="term" value="P:antibiotic biosynthetic process"/>
    <property type="evidence" value="ECO:0007669"/>
    <property type="project" value="UniProtKB-KW"/>
</dbReference>
<sequence>MMRLDKSTQNILLASGRFERERAYWDAKLAGDCTWGALPSDLAGRTKQGQREAWQTFLPEETAKRVLQVSNGSDTALFMILLSGVHDLLYRYTGNGDALVATPIFQKESTGQTVNTLLPMRTPLDPAATCREFLGSVRQTVREAGEHQNFPFGDLTQWVQGSAEATSSIGVLVLLHNLQNAQYAQDADAQLAFSFERRAESVALTVDWRADLYSQGAIEKFTLHLSNFLQQALEDTTRTIGRIDVLSAAERQRLLYDFNSTVTPYAREKTIHQLFEEQAAKTPERIALTIGDQQVTYRRLNEQANRIARLLVEQGIGNNDNVALLAERNVNMIAGMYAIMKTGAAYVPIDPDYPASRQEQIAASADVAAVLTDLTAEREFARTIKLEAAALERYEADDLGLAKNSGELAYTIYTSGSTGLPKGVMIEHHSAVNLIEWVNREFAVDEHDVMLFITSMCFDLSVYDIFGILAAGGRVVMAQKEQVHHSEALLRLMKQEGVTFWDSVPTTMNHLINTLDEIDPDYRQEQLRLVFMSGDWIPVQLPGRIQQYFPEANVIALGGATEGTVWSNYYPIEEVSPEQKSIPYGRPIANNYFYVLDDQQNPVPQGVVGELYIGGVGVARGYMNDAVRTGAAFFQNPFLEGEDERMYKTGDLGRMLPDGNLEFIGRKDHQVKIRGFRVELGEIDSWLNKHEAIKEAVVLDRTDPSGAKYLCAYVVLKEELSTAALREELRAALPAYMVPSYFVKLEQLPLTSNGKIDRQALPEPDQNDRGTPYVAPRTETEQVLAGLWQSVLGVERVGVQDNFFDLGGDSLKGTTLVSRMHKRFEVLIPLDEIFRSQTVEQLALQVEGADKKAFSAIGAIAEQDAYEVSSAQKRLLLIHEHEGASTSYNMPSALTITGLVDAKRLEAAFQQVIAKHEALRTSFAYVDGEPVQRILPAVEFTLALAEAGETTVDGHIAAFVRPFDLGQAPLLRAALVRESAEQHVLLFDMHHIISDGHSINLLIRDLLIAYEGGAGELLPVQYKEYAAWQNEFFQGEEFQRQEQYWLDAMAGELPALELPLDKPRPAVKSFAGAEHALAIDAELTSRLKGLMAETGTTLNMVLLAAYQILLSRYTGAEDLLVGQPMEGREHADTEHVIGMFVNTLVLRGQPVGTLTIREYLEQVKSTALAAYAHASYPFERLLERLGHQGDRSRNPLFDAMFVLQNVDLEQLTADGLQMRPRPFEHKTAKFDLLLEATALGEEIQCSFEYATELFLPETIFRMARHYLAVLAEMAERPDGTLADVQLLSAAEEQELLTLGTGQHAGYPRTSTIHRLVEEQAVRTPDRIAVVCGEESLTYAELNVRANRLAHALREQGVQRGDLVSVMLERSPLIFVAFLGILKAGGAYLPLDPEYPEDRVRYMLEDSGSRVLVTERALDGIAPAAQTVLEADDERLLAQSSANPELEQSARDLAYIIYTSGTTGNPKGVMIEHRNVVRLLRTDGLQYEFSEQDVFSVAHSFCFDVSVWEMYGALFFGGTAVIVPKAVTQDPQQFRQLLEREGVTVLSQTPTAFSSLAQEDVAHPERALQAVRYVIFAGEALKPALLHRFHEKYPKTRLINMYGITETTVHSTFKEITEHHILHNESNIGRPIPTLSMYLFDRYGKLAPFGVTGEIYVGGDGVARGYLNRPELTSQRFLQNPYREETMYRSGDLARWLPGGEMEYLGRIDHQVKIRGFRIELGEVESRLLAHPAIEEVIVLDREDEQGQKYLCAYFVADAQLTLSALRTFLAQDLPGYMVPSYFVQLDALPRTANGKTDRRSLPQPDLSVALGVEYEAPRNETEEQLAAIWADVLGRGQLGINDDFFLLGGDSIKVIHLISRMNKQLSAQIAINDIYRHPTIKGLIDAGVGEAGAAGDVLGAGLRIIGKLQADVYNDLTQARLLPADTEDFYPLSKIQQSMVFYSKLKPDEPVYHDHFMYRLHMPDFAPDVFREALQMLVKRHSILRTTFHLATFSEAVQIVHRDLTPQILIEDVSGLPQAEQEARVKAYLEQDLADKFVFDGELLWRIGLFRLNEEEHSLILTVHHAVLDGWSVASLNREWIEIYQQLRAGVQVSPMPLGTSYKDYVAVQLGREADESTRRYWQETMAGYTRNKLPFNYSGKKINSVTVNTVYEGNVDADLYEKIDEVAQQHGLTFKEICLSAYLLLLNITTTEQDVVVGVVTHDRPPLEDGEKILGCFLNTVPVRMQVQPELTKLQVMQKVKDALFRIKPHELFLSDIALLIGDVQGGADNPIFDAIFNFTDFHVLDDEATQRAISAADGLDIETNEMTNTLFDLEVSKTMNRLGVRIKYSPNYFAREEIITAFELYLRLLRMFTEQLEQRVQDDQLLTAAEHQHIVYDFNDKVTPYPREQTLHGLFEAQAARTPHNTAIVVDEQTMTYGEVEAAANRLARVLQASGVEQNDHVGLVVSRSFAMIIGMLAILKAGAAYVPIDPEYPLARQEQIITSAGVKVALTDQAETLPVQTVLHFGELDLTRSSAEPLGEPKDASELAYIIYTSGSTGQPKGVMIEHHSAVNLIQWVNREFGVGEQDSLLFITSMCFDLSVYDIFGILASGGRIVLARKEQVQDTDRLTRLLKEHGITFWDSVPTTMNHLLNMIDDEGADWQQEALRLVFLSGDWIPVQLASRIKKYFPNARVISLGGATEATVWSNYYPILETGEHQTSIPYGVPIDNNFFYILDEQRRPVPNGVAGELYIGGVGVARGYMNDPERTNGSFVDNPFRPGERMYKTGDLGRLLPDGNMEFLGRIDHQVKIRGFRVELGEIESRLHKQPEVKEAVVLDRTDADGSKYLCAYVACDEELAMTVLREALAEELPAYMVPGAWVRLERLPLTPNGKIDRKALPEPERDALQEQAFVEPRTELEQMLADVYRQVLRVERIGLYDNFFERGGDSLKVTSLASRLRKALDVEIPLIQLFRTPTVAELAAHLETINRSEYQAISHVEDRDLYEASAAQKRSYILANLPDVGVSYNMPGVIWVEGPVDKARLELAFQGLIQRHEVLRTSFEAQDGVLMQRIHAHVDFKLDYREASEQDAESIVRSFIRPFDLHQAPLLRAMLVKTGPERYLFLYDTEHSISDGVSTGILIKEMTLLYMGETLPPLRIQYRDYAEWQNALFKTELFKRQEAFWLSQFQGGLRPLQLPTDQPRPAVQQFAGEKFEFTVGHDLLDELKSLANETGATLFMVMLAAFYILLAKYTGQEDIVVGTPIAGRHHGDLEHLLGMFVNTLALRNRPAMDKTYLQFLQEVQQSALGAYEHQDYPFDELIDKLDAARDVSRNPLFDTMFVLQNFEHAAIEAEDIKVTPYEFGTQTSKLDINLISRETEDGIFFLLEYASHLFTRQTMETFAAHFVTLLWNIVGNPQRQIAELDVQSGQELEAAATAEQAETIELEAVDFDF</sequence>
<dbReference type="FunFam" id="3.40.50.980:FF:000001">
    <property type="entry name" value="Non-ribosomal peptide synthetase"/>
    <property type="match status" value="3"/>
</dbReference>
<keyword evidence="3" id="KW-0596">Phosphopantetheine</keyword>
<dbReference type="InterPro" id="IPR010071">
    <property type="entry name" value="AA_adenyl_dom"/>
</dbReference>
<dbReference type="FunFam" id="1.10.1200.10:FF:000005">
    <property type="entry name" value="Nonribosomal peptide synthetase 1"/>
    <property type="match status" value="3"/>
</dbReference>
<dbReference type="SUPFAM" id="SSF52777">
    <property type="entry name" value="CoA-dependent acyltransferases"/>
    <property type="match status" value="7"/>
</dbReference>
<dbReference type="Pfam" id="PF00668">
    <property type="entry name" value="Condensation"/>
    <property type="match status" value="4"/>
</dbReference>
<dbReference type="SUPFAM" id="SSF56801">
    <property type="entry name" value="Acetyl-CoA synthetase-like"/>
    <property type="match status" value="3"/>
</dbReference>
<dbReference type="GO" id="GO:0031177">
    <property type="term" value="F:phosphopantetheine binding"/>
    <property type="evidence" value="ECO:0007669"/>
    <property type="project" value="InterPro"/>
</dbReference>
<keyword evidence="9" id="KW-1185">Reference proteome</keyword>
<gene>
    <name evidence="8" type="ORF">CBW65_06760</name>
</gene>
<dbReference type="KEGG" id="tum:CBW65_06760"/>
<proteinExistence type="inferred from homology"/>
<dbReference type="PANTHER" id="PTHR45527:SF1">
    <property type="entry name" value="FATTY ACID SYNTHASE"/>
    <property type="match status" value="1"/>
</dbReference>
<dbReference type="PROSITE" id="PS50075">
    <property type="entry name" value="CARRIER"/>
    <property type="match status" value="3"/>
</dbReference>
<evidence type="ECO:0000256" key="2">
    <source>
        <dbReference type="ARBA" id="ARBA00006432"/>
    </source>
</evidence>
<dbReference type="InterPro" id="IPR036736">
    <property type="entry name" value="ACP-like_sf"/>
</dbReference>
<dbReference type="GO" id="GO:0043041">
    <property type="term" value="P:amino acid activation for nonribosomal peptide biosynthetic process"/>
    <property type="evidence" value="ECO:0007669"/>
    <property type="project" value="TreeGrafter"/>
</dbReference>
<dbReference type="CDD" id="cd05930">
    <property type="entry name" value="A_NRPS"/>
    <property type="match status" value="3"/>
</dbReference>
<feature type="domain" description="Carrier" evidence="7">
    <location>
        <begin position="1816"/>
        <end position="1891"/>
    </location>
</feature>
<dbReference type="FunFam" id="3.30.300.30:FF:000010">
    <property type="entry name" value="Enterobactin synthetase component F"/>
    <property type="match status" value="3"/>
</dbReference>
<dbReference type="InterPro" id="IPR006162">
    <property type="entry name" value="Ppantetheine_attach_site"/>
</dbReference>
<dbReference type="FunFam" id="3.30.559.30:FF:000001">
    <property type="entry name" value="Non-ribosomal peptide synthetase"/>
    <property type="match status" value="1"/>
</dbReference>
<dbReference type="Gene3D" id="3.30.559.10">
    <property type="entry name" value="Chloramphenicol acetyltransferase-like domain"/>
    <property type="match status" value="3"/>
</dbReference>
<feature type="domain" description="Carrier" evidence="7">
    <location>
        <begin position="775"/>
        <end position="850"/>
    </location>
</feature>
<dbReference type="PANTHER" id="PTHR45527">
    <property type="entry name" value="NONRIBOSOMAL PEPTIDE SYNTHETASE"/>
    <property type="match status" value="1"/>
</dbReference>
<dbReference type="SUPFAM" id="SSF47336">
    <property type="entry name" value="ACP-like"/>
    <property type="match status" value="3"/>
</dbReference>
<evidence type="ECO:0000256" key="4">
    <source>
        <dbReference type="ARBA" id="ARBA00022553"/>
    </source>
</evidence>
<dbReference type="NCBIfam" id="TIGR01733">
    <property type="entry name" value="AA-adenyl-dom"/>
    <property type="match status" value="3"/>
</dbReference>
<dbReference type="SMART" id="SM00823">
    <property type="entry name" value="PKS_PP"/>
    <property type="match status" value="3"/>
</dbReference>
<dbReference type="Gene3D" id="1.10.1200.10">
    <property type="entry name" value="ACP-like"/>
    <property type="match status" value="3"/>
</dbReference>
<dbReference type="FunFam" id="2.30.38.10:FF:000001">
    <property type="entry name" value="Non-ribosomal peptide synthetase PvdI"/>
    <property type="match status" value="2"/>
</dbReference>
<name>A0A1Y0IK16_9BACL</name>
<accession>A0A1Y0IK16</accession>
<evidence type="ECO:0000256" key="1">
    <source>
        <dbReference type="ARBA" id="ARBA00001957"/>
    </source>
</evidence>
<dbReference type="Gene3D" id="3.30.559.30">
    <property type="entry name" value="Nonribosomal peptide synthetase, condensation domain"/>
    <property type="match status" value="4"/>
</dbReference>
<dbReference type="EMBL" id="CP021434">
    <property type="protein sequence ID" value="ARU60827.1"/>
    <property type="molecule type" value="Genomic_DNA"/>
</dbReference>
<dbReference type="Pfam" id="PF00501">
    <property type="entry name" value="AMP-binding"/>
    <property type="match status" value="3"/>
</dbReference>
<dbReference type="PROSITE" id="PS00012">
    <property type="entry name" value="PHOSPHOPANTETHEINE"/>
    <property type="match status" value="2"/>
</dbReference>
<dbReference type="GO" id="GO:0044550">
    <property type="term" value="P:secondary metabolite biosynthetic process"/>
    <property type="evidence" value="ECO:0007669"/>
    <property type="project" value="UniProtKB-ARBA"/>
</dbReference>
<keyword evidence="5" id="KW-0436">Ligase</keyword>
<evidence type="ECO:0000313" key="8">
    <source>
        <dbReference type="EMBL" id="ARU60827.1"/>
    </source>
</evidence>
<dbReference type="FunFam" id="3.40.50.980:FF:000002">
    <property type="entry name" value="Enterobactin synthetase component F"/>
    <property type="match status" value="1"/>
</dbReference>
<dbReference type="InterPro" id="IPR023213">
    <property type="entry name" value="CAT-like_dom_sf"/>
</dbReference>
<dbReference type="Proteomes" id="UP000195437">
    <property type="component" value="Chromosome"/>
</dbReference>
<dbReference type="InterPro" id="IPR025110">
    <property type="entry name" value="AMP-bd_C"/>
</dbReference>
<dbReference type="InterPro" id="IPR009081">
    <property type="entry name" value="PP-bd_ACP"/>
</dbReference>
<protein>
    <recommendedName>
        <fullName evidence="7">Carrier domain-containing protein</fullName>
    </recommendedName>
</protein>
<dbReference type="FunFam" id="3.40.50.12780:FF:000012">
    <property type="entry name" value="Non-ribosomal peptide synthetase"/>
    <property type="match status" value="3"/>
</dbReference>
<keyword evidence="6" id="KW-0045">Antibiotic biosynthesis</keyword>
<reference evidence="9" key="1">
    <citation type="submission" date="2017-05" db="EMBL/GenBank/DDBJ databases">
        <authorList>
            <person name="Sung H."/>
        </authorList>
    </citation>
    <scope>NUCLEOTIDE SEQUENCE [LARGE SCALE GENOMIC DNA]</scope>
    <source>
        <strain evidence="9">AR23208</strain>
    </source>
</reference>
<dbReference type="InterPro" id="IPR045851">
    <property type="entry name" value="AMP-bd_C_sf"/>
</dbReference>
<evidence type="ECO:0000259" key="7">
    <source>
        <dbReference type="PROSITE" id="PS50075"/>
    </source>
</evidence>
<dbReference type="InterPro" id="IPR020845">
    <property type="entry name" value="AMP-binding_CS"/>
</dbReference>
<dbReference type="OrthoDB" id="9765680at2"/>
<comment type="cofactor">
    <cofactor evidence="1">
        <name>pantetheine 4'-phosphate</name>
        <dbReference type="ChEBI" id="CHEBI:47942"/>
    </cofactor>
</comment>
<dbReference type="Gene3D" id="3.40.50.980">
    <property type="match status" value="6"/>
</dbReference>
<evidence type="ECO:0000256" key="5">
    <source>
        <dbReference type="ARBA" id="ARBA00022598"/>
    </source>
</evidence>
<dbReference type="PROSITE" id="PS00455">
    <property type="entry name" value="AMP_BINDING"/>
    <property type="match status" value="2"/>
</dbReference>
<dbReference type="GO" id="GO:0008610">
    <property type="term" value="P:lipid biosynthetic process"/>
    <property type="evidence" value="ECO:0007669"/>
    <property type="project" value="UniProtKB-ARBA"/>
</dbReference>
<dbReference type="Gene3D" id="3.30.300.30">
    <property type="match status" value="3"/>
</dbReference>